<gene>
    <name evidence="1" type="ORF">L9F63_021771</name>
</gene>
<reference evidence="1" key="2">
    <citation type="submission" date="2023-05" db="EMBL/GenBank/DDBJ databases">
        <authorList>
            <person name="Fouks B."/>
        </authorList>
    </citation>
    <scope>NUCLEOTIDE SEQUENCE</scope>
    <source>
        <strain evidence="1">Stay&amp;Tobe</strain>
        <tissue evidence="1">Testes</tissue>
    </source>
</reference>
<name>A0AAD7ZN79_DIPPU</name>
<proteinExistence type="predicted"/>
<dbReference type="AlphaFoldDB" id="A0AAD7ZN79"/>
<keyword evidence="2" id="KW-1185">Reference proteome</keyword>
<comment type="caution">
    <text evidence="1">The sequence shown here is derived from an EMBL/GenBank/DDBJ whole genome shotgun (WGS) entry which is preliminary data.</text>
</comment>
<evidence type="ECO:0000313" key="1">
    <source>
        <dbReference type="EMBL" id="KAJ9583879.1"/>
    </source>
</evidence>
<dbReference type="EMBL" id="JASPKZ010007506">
    <property type="protein sequence ID" value="KAJ9583879.1"/>
    <property type="molecule type" value="Genomic_DNA"/>
</dbReference>
<reference evidence="1" key="1">
    <citation type="journal article" date="2023" name="IScience">
        <title>Live-bearing cockroach genome reveals convergent evolutionary mechanisms linked to viviparity in insects and beyond.</title>
        <authorList>
            <person name="Fouks B."/>
            <person name="Harrison M.C."/>
            <person name="Mikhailova A.A."/>
            <person name="Marchal E."/>
            <person name="English S."/>
            <person name="Carruthers M."/>
            <person name="Jennings E.C."/>
            <person name="Chiamaka E.L."/>
            <person name="Frigard R.A."/>
            <person name="Pippel M."/>
            <person name="Attardo G.M."/>
            <person name="Benoit J.B."/>
            <person name="Bornberg-Bauer E."/>
            <person name="Tobe S.S."/>
        </authorList>
    </citation>
    <scope>NUCLEOTIDE SEQUENCE</scope>
    <source>
        <strain evidence="1">Stay&amp;Tobe</strain>
    </source>
</reference>
<dbReference type="Proteomes" id="UP001233999">
    <property type="component" value="Unassembled WGS sequence"/>
</dbReference>
<organism evidence="1 2">
    <name type="scientific">Diploptera punctata</name>
    <name type="common">Pacific beetle cockroach</name>
    <dbReference type="NCBI Taxonomy" id="6984"/>
    <lineage>
        <taxon>Eukaryota</taxon>
        <taxon>Metazoa</taxon>
        <taxon>Ecdysozoa</taxon>
        <taxon>Arthropoda</taxon>
        <taxon>Hexapoda</taxon>
        <taxon>Insecta</taxon>
        <taxon>Pterygota</taxon>
        <taxon>Neoptera</taxon>
        <taxon>Polyneoptera</taxon>
        <taxon>Dictyoptera</taxon>
        <taxon>Blattodea</taxon>
        <taxon>Blaberoidea</taxon>
        <taxon>Blaberidae</taxon>
        <taxon>Diplopterinae</taxon>
        <taxon>Diploptera</taxon>
    </lineage>
</organism>
<accession>A0AAD7ZN79</accession>
<protein>
    <submittedName>
        <fullName evidence="1">Uncharacterized protein</fullName>
    </submittedName>
</protein>
<sequence>MRVVEKHSLSSLKLENKSYHNYQSMLFGTPDAPLSDKSFMSCICGYLWNTFSKVQQLTGEYFAEKGSRPIMKTENIHPTYDLFMKDILKKFKYFHQQCEEVWIQQVEGKL</sequence>
<evidence type="ECO:0000313" key="2">
    <source>
        <dbReference type="Proteomes" id="UP001233999"/>
    </source>
</evidence>